<proteinExistence type="predicted"/>
<dbReference type="Proteomes" id="UP000001453">
    <property type="component" value="Chromosome"/>
</dbReference>
<evidence type="ECO:0000313" key="1">
    <source>
        <dbReference type="EMBL" id="ADP39121.1"/>
    </source>
</evidence>
<dbReference type="GO" id="GO:0016799">
    <property type="term" value="F:hydrolase activity, hydrolyzing N-glycosyl compounds"/>
    <property type="evidence" value="ECO:0007669"/>
    <property type="project" value="InterPro"/>
</dbReference>
<dbReference type="HOGENOM" id="CLU_2934883_0_0_11"/>
<dbReference type="SUPFAM" id="SSF53590">
    <property type="entry name" value="Nucleoside hydrolase"/>
    <property type="match status" value="1"/>
</dbReference>
<gene>
    <name evidence="1" type="ordered locus">HMPREF0421_21039</name>
</gene>
<dbReference type="InterPro" id="IPR036452">
    <property type="entry name" value="Ribo_hydro-like"/>
</dbReference>
<evidence type="ECO:0000313" key="2">
    <source>
        <dbReference type="Proteomes" id="UP000001453"/>
    </source>
</evidence>
<dbReference type="AlphaFoldDB" id="E3DAM7"/>
<dbReference type="Gene3D" id="3.90.245.10">
    <property type="entry name" value="Ribonucleoside hydrolase-like"/>
    <property type="match status" value="1"/>
</dbReference>
<reference evidence="1 2" key="1">
    <citation type="journal article" date="2010" name="PLoS ONE">
        <title>Comparative genomics of Gardnerella vaginalis strains reveals substantial differences in metabolic and virulence potential.</title>
        <authorList>
            <person name="Yeoman C.J."/>
            <person name="Yildirim S."/>
            <person name="Thomas S.M."/>
            <person name="Durkin A.S."/>
            <person name="Torralba M."/>
            <person name="Sutton G."/>
            <person name="Buhay C.J."/>
            <person name="Ding Y."/>
            <person name="Dugan-Rocha S.P."/>
            <person name="Muzny D.M."/>
            <person name="Qin X."/>
            <person name="Gibbs R.A."/>
            <person name="Leigh S.R."/>
            <person name="Stumpf R."/>
            <person name="White B.A."/>
            <person name="Highlander S.K."/>
            <person name="Nelson K.E."/>
            <person name="Wilson B.A."/>
        </authorList>
    </citation>
    <scope>NUCLEOTIDE SEQUENCE [LARGE SCALE GENOMIC DNA]</scope>
    <source>
        <strain evidence="2">ATCC 14019 / 317</strain>
    </source>
</reference>
<accession>E3DAM7</accession>
<sequence length="60" mass="7034">MVSWLYDKKFTDNGISRGQTLADLRKVPKHKDNVFVLKQVDRKKFVETLVEGLEKLDKEV</sequence>
<name>E3DAM7_GARV3</name>
<protein>
    <submittedName>
        <fullName evidence="1">Uncharacterized protein</fullName>
    </submittedName>
</protein>
<dbReference type="PATRIC" id="fig|525284.18.peg.1027"/>
<organism evidence="1 2">
    <name type="scientific">Gardnerella vaginalis (strain ATCC 14019 / 317)</name>
    <dbReference type="NCBI Taxonomy" id="525284"/>
    <lineage>
        <taxon>Bacteria</taxon>
        <taxon>Bacillati</taxon>
        <taxon>Actinomycetota</taxon>
        <taxon>Actinomycetes</taxon>
        <taxon>Bifidobacteriales</taxon>
        <taxon>Bifidobacteriaceae</taxon>
        <taxon>Gardnerella</taxon>
    </lineage>
</organism>
<dbReference type="EMBL" id="CP002104">
    <property type="protein sequence ID" value="ADP39121.1"/>
    <property type="molecule type" value="Genomic_DNA"/>
</dbReference>
<dbReference type="KEGG" id="gvg:HMPREF0421_21039"/>